<dbReference type="Gene3D" id="1.50.10.10">
    <property type="match status" value="1"/>
</dbReference>
<feature type="active site" evidence="5">
    <location>
        <position position="406"/>
    </location>
</feature>
<keyword evidence="9" id="KW-1185">Reference proteome</keyword>
<dbReference type="InterPro" id="IPR008928">
    <property type="entry name" value="6-hairpin_glycosidase_sf"/>
</dbReference>
<sequence length="972" mass="105457">MAQGFATQDYKKALWMTTRMYGGQRSGENNWLISGHLPAGVPEALRGKSFINDKDTDGYDLSGGWHDCGDHVKYGQTEFYSAYMLLKAYAEFPAGYDDYYSYEYKGYKASGDWSWEGKKHDPNGIPDILDEVKHATDYFIKCTRSATTFYYQVGNSNYDHNKWVTSVKMQTLAVGDGGNPRPVYKNPNDASMPSFCGATLALMSRMYRPFDPAYADLCLQHALYAYSYAKAHPGTVGAFEGGFYGANKNWKDDYATMCAELFWATNTTSYKDEALKFTIHKDNAGAYDITGNNFGFDYENNGEIAIYNLALLEKSGAKSTFNTIINDLYLAKTQADGQFTQGNLSWGVLRYNANAALLVALWQKLNGTDATPHKFIYDNIDYLLGKNSSNYSFVVGFGANSPKHPHHRNVFLNDENPADGGPKMAMVIPTKNQQVGLLVGGSRSPSSYVDHIDQYKYSESGIDYNACLVGVLGFINSKLAPVNTAKFGKTTPDLGSNGSICGKTSHLLHSKVAIDNVKTFTWFKDGVMISPASTTKNTLTITEAGVYKCRLDSLTSWFTEASVEIFGVLPAVNLGPDQELCSQTSITLDLGVSGTGFTYSWTKDGKAISGATAQRFIAREAGTYVGTVSATGCPSKSDNIVITSKLLSVVNDTICEAGRANLKVNATTGVYEWYADATGGSSLATGLKYSPSITSSKTYYVQDGNSISATAGPTSASNALASPQNGGSIGIRFTASRAFTITQMKVLPFIYSCNNGDKVKVMFDLKQNGTVLGTYSSGEVACTGIQSNAPFNTYYTFNFDTPIEIPGAGSYELIPPSNLPSGYSQIVWFKSGANFSAMDVAGIIDITDDTRDDEAASFPGVFDIKIQAGNACARTPVYAVLDPQSDKCRVVSSIDGTASGKLVIFPNPSASEFIIEAPENSMIRVYDELGRLAFESNSGGKTAFGERLTPGFYHVILFKDGKLINSGNIIKQ</sequence>
<proteinExistence type="inferred from homology"/>
<evidence type="ECO:0000256" key="2">
    <source>
        <dbReference type="ARBA" id="ARBA00023277"/>
    </source>
</evidence>
<dbReference type="PROSITE" id="PS00592">
    <property type="entry name" value="GH9_2"/>
    <property type="match status" value="1"/>
</dbReference>
<dbReference type="eggNOG" id="COG5276">
    <property type="taxonomic scope" value="Bacteria"/>
</dbReference>
<dbReference type="InterPro" id="IPR026444">
    <property type="entry name" value="Secre_tail"/>
</dbReference>
<dbReference type="InterPro" id="IPR044023">
    <property type="entry name" value="Ig_7"/>
</dbReference>
<keyword evidence="1 5" id="KW-0378">Hydrolase</keyword>
<evidence type="ECO:0000256" key="6">
    <source>
        <dbReference type="RuleBase" id="RU361166"/>
    </source>
</evidence>
<comment type="similarity">
    <text evidence="5 6">Belongs to the glycosyl hydrolase 9 (cellulase E) family.</text>
</comment>
<dbReference type="InterPro" id="IPR012341">
    <property type="entry name" value="6hp_glycosidase-like_sf"/>
</dbReference>
<keyword evidence="4 5" id="KW-0624">Polysaccharide degradation</keyword>
<comment type="catalytic activity">
    <reaction evidence="6">
        <text>Endohydrolysis of (1-&gt;4)-beta-D-glucosidic linkages in cellulose, lichenin and cereal beta-D-glucans.</text>
        <dbReference type="EC" id="3.2.1.4"/>
    </reaction>
</comment>
<dbReference type="GO" id="GO:0030245">
    <property type="term" value="P:cellulose catabolic process"/>
    <property type="evidence" value="ECO:0007669"/>
    <property type="project" value="UniProtKB-KW"/>
</dbReference>
<dbReference type="NCBIfam" id="TIGR04183">
    <property type="entry name" value="Por_Secre_tail"/>
    <property type="match status" value="1"/>
</dbReference>
<reference evidence="8 9" key="1">
    <citation type="submission" date="2014-09" db="EMBL/GenBank/DDBJ databases">
        <title>Sporocytophaga myxococcoides PG-01 genome sequencing.</title>
        <authorList>
            <person name="Liu L."/>
            <person name="Gao P.J."/>
            <person name="Chen G.J."/>
            <person name="Wang L.S."/>
        </authorList>
    </citation>
    <scope>NUCLEOTIDE SEQUENCE [LARGE SCALE GENOMIC DNA]</scope>
    <source>
        <strain evidence="8 9">PG-01</strain>
    </source>
</reference>
<dbReference type="eggNOG" id="COG4733">
    <property type="taxonomic scope" value="Bacteria"/>
</dbReference>
<dbReference type="Pfam" id="PF19081">
    <property type="entry name" value="Ig_7"/>
    <property type="match status" value="1"/>
</dbReference>
<evidence type="ECO:0000256" key="5">
    <source>
        <dbReference type="PROSITE-ProRule" id="PRU10059"/>
    </source>
</evidence>
<feature type="domain" description="Ig-like" evidence="7">
    <location>
        <begin position="501"/>
        <end position="566"/>
    </location>
</feature>
<dbReference type="InterPro" id="IPR007110">
    <property type="entry name" value="Ig-like_dom"/>
</dbReference>
<organism evidence="8 9">
    <name type="scientific">Sporocytophaga myxococcoides</name>
    <dbReference type="NCBI Taxonomy" id="153721"/>
    <lineage>
        <taxon>Bacteria</taxon>
        <taxon>Pseudomonadati</taxon>
        <taxon>Bacteroidota</taxon>
        <taxon>Cytophagia</taxon>
        <taxon>Cytophagales</taxon>
        <taxon>Cytophagaceae</taxon>
        <taxon>Sporocytophaga</taxon>
    </lineage>
</organism>
<keyword evidence="6" id="KW-0136">Cellulose degradation</keyword>
<evidence type="ECO:0000256" key="4">
    <source>
        <dbReference type="ARBA" id="ARBA00023326"/>
    </source>
</evidence>
<dbReference type="STRING" id="153721.MYP_1185"/>
<comment type="caution">
    <text evidence="8">The sequence shown here is derived from an EMBL/GenBank/DDBJ whole genome shotgun (WGS) entry which is preliminary data.</text>
</comment>
<evidence type="ECO:0000313" key="9">
    <source>
        <dbReference type="Proteomes" id="UP000030185"/>
    </source>
</evidence>
<name>A0A098LC01_9BACT</name>
<dbReference type="InterPro" id="IPR018221">
    <property type="entry name" value="Glyco_hydro_9_His_AS"/>
</dbReference>
<dbReference type="Gene3D" id="2.60.40.10">
    <property type="entry name" value="Immunoglobulins"/>
    <property type="match status" value="1"/>
</dbReference>
<evidence type="ECO:0000259" key="7">
    <source>
        <dbReference type="PROSITE" id="PS50835"/>
    </source>
</evidence>
<dbReference type="SUPFAM" id="SSF48208">
    <property type="entry name" value="Six-hairpin glycosidases"/>
    <property type="match status" value="1"/>
</dbReference>
<dbReference type="PANTHER" id="PTHR22298">
    <property type="entry name" value="ENDO-1,4-BETA-GLUCANASE"/>
    <property type="match status" value="1"/>
</dbReference>
<dbReference type="SMR" id="A0A098LC01"/>
<keyword evidence="3 5" id="KW-0326">Glycosidase</keyword>
<evidence type="ECO:0000256" key="3">
    <source>
        <dbReference type="ARBA" id="ARBA00023295"/>
    </source>
</evidence>
<keyword evidence="2 5" id="KW-0119">Carbohydrate metabolism</keyword>
<dbReference type="InterPro" id="IPR001701">
    <property type="entry name" value="Glyco_hydro_9"/>
</dbReference>
<dbReference type="EMBL" id="BBLT01000002">
    <property type="protein sequence ID" value="GAL83957.1"/>
    <property type="molecule type" value="Genomic_DNA"/>
</dbReference>
<dbReference type="InterPro" id="IPR013783">
    <property type="entry name" value="Ig-like_fold"/>
</dbReference>
<protein>
    <recommendedName>
        <fullName evidence="6">Endoglucanase</fullName>
        <ecNumber evidence="6">3.2.1.4</ecNumber>
    </recommendedName>
</protein>
<dbReference type="Proteomes" id="UP000030185">
    <property type="component" value="Unassembled WGS sequence"/>
</dbReference>
<dbReference type="GO" id="GO:0008810">
    <property type="term" value="F:cellulase activity"/>
    <property type="evidence" value="ECO:0007669"/>
    <property type="project" value="UniProtKB-EC"/>
</dbReference>
<dbReference type="PROSITE" id="PS50835">
    <property type="entry name" value="IG_LIKE"/>
    <property type="match status" value="1"/>
</dbReference>
<accession>A0A098LC01</accession>
<gene>
    <name evidence="8" type="ORF">MYP_1185</name>
</gene>
<dbReference type="EC" id="3.2.1.4" evidence="6"/>
<evidence type="ECO:0000256" key="1">
    <source>
        <dbReference type="ARBA" id="ARBA00022801"/>
    </source>
</evidence>
<evidence type="ECO:0000313" key="8">
    <source>
        <dbReference type="EMBL" id="GAL83957.1"/>
    </source>
</evidence>
<dbReference type="Pfam" id="PF00759">
    <property type="entry name" value="Glyco_hydro_9"/>
    <property type="match status" value="1"/>
</dbReference>
<dbReference type="AlphaFoldDB" id="A0A098LC01"/>